<proteinExistence type="predicted"/>
<dbReference type="RefSeq" id="YP_010675572.1">
    <property type="nucleotide sequence ID" value="NC_071005.1"/>
</dbReference>
<keyword evidence="2" id="KW-1185">Reference proteome</keyword>
<dbReference type="EMBL" id="MN586022">
    <property type="protein sequence ID" value="QGJ92945.1"/>
    <property type="molecule type" value="Genomic_DNA"/>
</dbReference>
<dbReference type="KEGG" id="vg:77951899"/>
<evidence type="ECO:0000313" key="1">
    <source>
        <dbReference type="EMBL" id="QGJ92945.1"/>
    </source>
</evidence>
<dbReference type="Proteomes" id="UP000423645">
    <property type="component" value="Segment"/>
</dbReference>
<dbReference type="GeneID" id="77951899"/>
<organism evidence="1 2">
    <name type="scientific">Gordonia phage Chidiebere</name>
    <dbReference type="NCBI Taxonomy" id="2656530"/>
    <lineage>
        <taxon>Viruses</taxon>
        <taxon>Duplodnaviria</taxon>
        <taxon>Heunggongvirae</taxon>
        <taxon>Uroviricota</taxon>
        <taxon>Caudoviricetes</taxon>
        <taxon>Chidieberevirus</taxon>
        <taxon>Chidieberevirus chidiebere</taxon>
    </lineage>
</organism>
<protein>
    <submittedName>
        <fullName evidence="1">Uncharacterized protein</fullName>
    </submittedName>
</protein>
<name>A0A649VLC7_9CAUD</name>
<reference evidence="1 2" key="1">
    <citation type="submission" date="2019-10" db="EMBL/GenBank/DDBJ databases">
        <authorList>
            <person name="Zack K.M."/>
            <person name="Garlena R.A."/>
            <person name="Russell D.A."/>
            <person name="Pope W.H."/>
            <person name="Jacobs-Sera D."/>
            <person name="Hatfull G.F."/>
        </authorList>
    </citation>
    <scope>NUCLEOTIDE SEQUENCE [LARGE SCALE GENOMIC DNA]</scope>
</reference>
<gene>
    <name evidence="1" type="primary">54</name>
    <name evidence="1" type="ORF">PBI_CHIDIEBERE_54</name>
</gene>
<evidence type="ECO:0000313" key="2">
    <source>
        <dbReference type="Proteomes" id="UP000423645"/>
    </source>
</evidence>
<accession>A0A649VLC7</accession>
<sequence length="129" mass="14908">MIGTVLKRVDNGYMVDVFRAGQHITYGPMHFIGDYAKIVDGGNARTRTPDRLRPWEYMHQDPFDSGDQVFLLPLGTYRDQFVIAGRYIDMTPEPRQDLQIDVDGDGIFDIIEQSYQEGEYLPPDYEEEP</sequence>